<dbReference type="Proteomes" id="UP001353858">
    <property type="component" value="Unassembled WGS sequence"/>
</dbReference>
<dbReference type="EMBL" id="JARPUR010000001">
    <property type="protein sequence ID" value="KAK4887658.1"/>
    <property type="molecule type" value="Genomic_DNA"/>
</dbReference>
<accession>A0AAN7QPD1</accession>
<dbReference type="SUPFAM" id="SSF57302">
    <property type="entry name" value="Snake toxin-like"/>
    <property type="match status" value="1"/>
</dbReference>
<keyword evidence="1 3" id="KW-0732">Signal</keyword>
<evidence type="ECO:0000313" key="4">
    <source>
        <dbReference type="EMBL" id="KAK4887658.1"/>
    </source>
</evidence>
<comment type="caution">
    <text evidence="4">The sequence shown here is derived from an EMBL/GenBank/DDBJ whole genome shotgun (WGS) entry which is preliminary data.</text>
</comment>
<dbReference type="Pfam" id="PF17064">
    <property type="entry name" value="QVR"/>
    <property type="match status" value="1"/>
</dbReference>
<dbReference type="GO" id="GO:0032222">
    <property type="term" value="P:regulation of synaptic transmission, cholinergic"/>
    <property type="evidence" value="ECO:0007669"/>
    <property type="project" value="InterPro"/>
</dbReference>
<organism evidence="4 5">
    <name type="scientific">Aquatica leii</name>
    <dbReference type="NCBI Taxonomy" id="1421715"/>
    <lineage>
        <taxon>Eukaryota</taxon>
        <taxon>Metazoa</taxon>
        <taxon>Ecdysozoa</taxon>
        <taxon>Arthropoda</taxon>
        <taxon>Hexapoda</taxon>
        <taxon>Insecta</taxon>
        <taxon>Pterygota</taxon>
        <taxon>Neoptera</taxon>
        <taxon>Endopterygota</taxon>
        <taxon>Coleoptera</taxon>
        <taxon>Polyphaga</taxon>
        <taxon>Elateriformia</taxon>
        <taxon>Elateroidea</taxon>
        <taxon>Lampyridae</taxon>
        <taxon>Luciolinae</taxon>
        <taxon>Aquatica</taxon>
    </lineage>
</organism>
<evidence type="ECO:0000256" key="3">
    <source>
        <dbReference type="SAM" id="SignalP"/>
    </source>
</evidence>
<evidence type="ECO:0008006" key="6">
    <source>
        <dbReference type="Google" id="ProtNLM"/>
    </source>
</evidence>
<evidence type="ECO:0000256" key="2">
    <source>
        <dbReference type="ARBA" id="ARBA00023180"/>
    </source>
</evidence>
<sequence>MASVKLAFGVLCIVLTILGSGATKCYKCTGPPDGDCAKAIGPMEVEACQDISVCHYTDLRSGSERSVSRGCTKYGPVDLCTQLYQLSALNPMALRVFKCSTCWGDLCNVQVTK</sequence>
<evidence type="ECO:0000313" key="5">
    <source>
        <dbReference type="Proteomes" id="UP001353858"/>
    </source>
</evidence>
<keyword evidence="2" id="KW-0325">Glycoprotein</keyword>
<dbReference type="GO" id="GO:0030431">
    <property type="term" value="P:sleep"/>
    <property type="evidence" value="ECO:0007669"/>
    <property type="project" value="InterPro"/>
</dbReference>
<reference evidence="5" key="1">
    <citation type="submission" date="2023-01" db="EMBL/GenBank/DDBJ databases">
        <title>Key to firefly adult light organ development and bioluminescence: homeobox transcription factors regulate luciferase expression and transportation to peroxisome.</title>
        <authorList>
            <person name="Fu X."/>
        </authorList>
    </citation>
    <scope>NUCLEOTIDE SEQUENCE [LARGE SCALE GENOMIC DNA]</scope>
</reference>
<feature type="chain" id="PRO_5043017148" description="Sodefrin-like factor" evidence="3">
    <location>
        <begin position="23"/>
        <end position="113"/>
    </location>
</feature>
<dbReference type="InterPro" id="IPR031424">
    <property type="entry name" value="QVR-like"/>
</dbReference>
<name>A0AAN7QPD1_9COLE</name>
<feature type="signal peptide" evidence="3">
    <location>
        <begin position="1"/>
        <end position="22"/>
    </location>
</feature>
<dbReference type="AlphaFoldDB" id="A0AAN7QPD1"/>
<protein>
    <recommendedName>
        <fullName evidence="6">Sodefrin-like factor</fullName>
    </recommendedName>
</protein>
<dbReference type="InterPro" id="IPR045860">
    <property type="entry name" value="Snake_toxin-like_sf"/>
</dbReference>
<gene>
    <name evidence="4" type="ORF">RN001_003929</name>
</gene>
<keyword evidence="5" id="KW-1185">Reference proteome</keyword>
<evidence type="ECO:0000256" key="1">
    <source>
        <dbReference type="ARBA" id="ARBA00022729"/>
    </source>
</evidence>
<proteinExistence type="predicted"/>